<name>A0AAD4EP11_9PEZI</name>
<dbReference type="PANTHER" id="PTHR43157">
    <property type="entry name" value="PHOSPHATIDYLINOSITOL-GLYCAN BIOSYNTHESIS CLASS F PROTEIN-RELATED"/>
    <property type="match status" value="1"/>
</dbReference>
<evidence type="ECO:0000313" key="3">
    <source>
        <dbReference type="EMBL" id="KAG7284619.1"/>
    </source>
</evidence>
<protein>
    <recommendedName>
        <fullName evidence="5">NAD(P)-binding protein</fullName>
    </recommendedName>
</protein>
<reference evidence="3" key="1">
    <citation type="submission" date="2023-02" db="EMBL/GenBank/DDBJ databases">
        <authorList>
            <person name="Palmer J.M."/>
        </authorList>
    </citation>
    <scope>NUCLEOTIDE SEQUENCE</scope>
    <source>
        <strain evidence="3">FW57</strain>
    </source>
</reference>
<dbReference type="Pfam" id="PF00106">
    <property type="entry name" value="adh_short"/>
    <property type="match status" value="1"/>
</dbReference>
<proteinExistence type="predicted"/>
<dbReference type="Proteomes" id="UP001197093">
    <property type="component" value="Unassembled WGS sequence"/>
</dbReference>
<dbReference type="InterPro" id="IPR002347">
    <property type="entry name" value="SDR_fam"/>
</dbReference>
<dbReference type="EMBL" id="JAHCVI010000005">
    <property type="protein sequence ID" value="KAG7284619.1"/>
    <property type="molecule type" value="Genomic_DNA"/>
</dbReference>
<evidence type="ECO:0000256" key="1">
    <source>
        <dbReference type="ARBA" id="ARBA00023002"/>
    </source>
</evidence>
<dbReference type="AlphaFoldDB" id="A0AAD4EP11"/>
<evidence type="ECO:0008006" key="5">
    <source>
        <dbReference type="Google" id="ProtNLM"/>
    </source>
</evidence>
<keyword evidence="1" id="KW-0560">Oxidoreductase</keyword>
<sequence>MTSHSEFGERTPGSEVARAFADQVRGKTILVTGVSPKGIGSATVLNIASQSPGLLILASRTRARVQEVATQIVEKYPGTRVEIVTLDLGSQKSIRQAAADVAALTDKLDILINNAGIVVTSRQATPEGIEQQFGTNHIGPFLFTNLLLPLLRKAAESNSPGSTRVVSLSSAGHRLSPIRFSDYNFEGKDVPPEEDHFKPLPGAFGKCAPDGYNGIVTYAQSKTANILFTVYLQKYLSKQGIAAYCLHPGTIETDLSRDQDTELTAQFYKVAPYWKTPDEGSSTTLVAALDPSLNEVKGLYLSDCQITEPTPHASDPVAADRLWRLNIDFLIAVIMAETNGNPSVPEQLYHTTLTVVDYHHDTSGSTRDVHVLGTHTTLPAAKAFALMALELLGYDADDFDEYTTRVDTAAEDWTHGDGVMVYAKAPKGQEFLVGLDTKPNTEALPAAPSGDTLLLPEGQGHLHYVLQNRTDYNQDKSGAYQTAEIQGCYLRREHALAAAKEALREGREEYAQYDERNDDESEAEWPFGEEVVVHAVSQTGENYTIAIKTVPGAHRRHSKVQ</sequence>
<organism evidence="3 4">
    <name type="scientific">Staphylotrichum longicolle</name>
    <dbReference type="NCBI Taxonomy" id="669026"/>
    <lineage>
        <taxon>Eukaryota</taxon>
        <taxon>Fungi</taxon>
        <taxon>Dikarya</taxon>
        <taxon>Ascomycota</taxon>
        <taxon>Pezizomycotina</taxon>
        <taxon>Sordariomycetes</taxon>
        <taxon>Sordariomycetidae</taxon>
        <taxon>Sordariales</taxon>
        <taxon>Chaetomiaceae</taxon>
        <taxon>Staphylotrichum</taxon>
    </lineage>
</organism>
<keyword evidence="2" id="KW-0175">Coiled coil</keyword>
<dbReference type="Gene3D" id="3.40.50.720">
    <property type="entry name" value="NAD(P)-binding Rossmann-like Domain"/>
    <property type="match status" value="1"/>
</dbReference>
<dbReference type="InterPro" id="IPR036291">
    <property type="entry name" value="NAD(P)-bd_dom_sf"/>
</dbReference>
<dbReference type="GO" id="GO:0016491">
    <property type="term" value="F:oxidoreductase activity"/>
    <property type="evidence" value="ECO:0007669"/>
    <property type="project" value="UniProtKB-KW"/>
</dbReference>
<feature type="coiled-coil region" evidence="2">
    <location>
        <begin position="496"/>
        <end position="523"/>
    </location>
</feature>
<evidence type="ECO:0000256" key="2">
    <source>
        <dbReference type="SAM" id="Coils"/>
    </source>
</evidence>
<dbReference type="PRINTS" id="PR00081">
    <property type="entry name" value="GDHRDH"/>
</dbReference>
<keyword evidence="4" id="KW-1185">Reference proteome</keyword>
<dbReference type="SUPFAM" id="SSF51735">
    <property type="entry name" value="NAD(P)-binding Rossmann-fold domains"/>
    <property type="match status" value="1"/>
</dbReference>
<evidence type="ECO:0000313" key="4">
    <source>
        <dbReference type="Proteomes" id="UP001197093"/>
    </source>
</evidence>
<accession>A0AAD4EP11</accession>
<dbReference type="PANTHER" id="PTHR43157:SF31">
    <property type="entry name" value="PHOSPHATIDYLINOSITOL-GLYCAN BIOSYNTHESIS CLASS F PROTEIN"/>
    <property type="match status" value="1"/>
</dbReference>
<comment type="caution">
    <text evidence="3">The sequence shown here is derived from an EMBL/GenBank/DDBJ whole genome shotgun (WGS) entry which is preliminary data.</text>
</comment>
<gene>
    <name evidence="3" type="ORF">NEMBOFW57_009224</name>
</gene>